<protein>
    <recommendedName>
        <fullName evidence="4">EGF-like domain-containing protein</fullName>
    </recommendedName>
</protein>
<evidence type="ECO:0000256" key="1">
    <source>
        <dbReference type="PROSITE-ProRule" id="PRU00076"/>
    </source>
</evidence>
<comment type="caution">
    <text evidence="1">Lacks conserved residue(s) required for the propagation of feature annotation.</text>
</comment>
<dbReference type="Pfam" id="PF02363">
    <property type="entry name" value="C_tripleX"/>
    <property type="match status" value="9"/>
</dbReference>
<organism evidence="5 6">
    <name type="scientific">Xylocopa violacea</name>
    <name type="common">Violet carpenter bee</name>
    <name type="synonym">Apis violacea</name>
    <dbReference type="NCBI Taxonomy" id="135666"/>
    <lineage>
        <taxon>Eukaryota</taxon>
        <taxon>Metazoa</taxon>
        <taxon>Ecdysozoa</taxon>
        <taxon>Arthropoda</taxon>
        <taxon>Hexapoda</taxon>
        <taxon>Insecta</taxon>
        <taxon>Pterygota</taxon>
        <taxon>Neoptera</taxon>
        <taxon>Endopterygota</taxon>
        <taxon>Hymenoptera</taxon>
        <taxon>Apocrita</taxon>
        <taxon>Aculeata</taxon>
        <taxon>Apoidea</taxon>
        <taxon>Anthophila</taxon>
        <taxon>Apidae</taxon>
        <taxon>Xylocopa</taxon>
        <taxon>Xylocopa</taxon>
    </lineage>
</organism>
<dbReference type="InterPro" id="IPR053255">
    <property type="entry name" value="EGF-like_domain"/>
</dbReference>
<comment type="caution">
    <text evidence="5">The sequence shown here is derived from an EMBL/GenBank/DDBJ whole genome shotgun (WGS) entry which is preliminary data.</text>
</comment>
<keyword evidence="6" id="KW-1185">Reference proteome</keyword>
<dbReference type="InterPro" id="IPR000742">
    <property type="entry name" value="EGF"/>
</dbReference>
<dbReference type="Proteomes" id="UP001642520">
    <property type="component" value="Unassembled WGS sequence"/>
</dbReference>
<reference evidence="5 6" key="1">
    <citation type="submission" date="2024-08" db="EMBL/GenBank/DDBJ databases">
        <authorList>
            <person name="Will J Nash"/>
            <person name="Angela Man"/>
            <person name="Seanna McTaggart"/>
            <person name="Kendall Baker"/>
            <person name="Tom Barker"/>
            <person name="Leah Catchpole"/>
            <person name="Alex Durrant"/>
            <person name="Karim Gharbi"/>
            <person name="Naomi Irish"/>
            <person name="Gemy Kaithakottil"/>
            <person name="Debby Ku"/>
            <person name="Aaliyah Providence"/>
            <person name="Felix Shaw"/>
            <person name="David Swarbreck"/>
            <person name="Chris Watkins"/>
            <person name="Ann M. McCartney"/>
            <person name="Giulio Formenti"/>
            <person name="Alice Mouton"/>
            <person name="Noel Vella"/>
            <person name="Bjorn M von Reumont"/>
            <person name="Adriana Vella"/>
            <person name="Wilfried Haerty"/>
        </authorList>
    </citation>
    <scope>NUCLEOTIDE SEQUENCE [LARGE SCALE GENOMIC DNA]</scope>
</reference>
<sequence length="661" mass="71920">MGYVGSVILLNAILVTGSTAWASNDESLCVVIVSRRVSVYVPYTETYKDRKWGAFYQTRTRTNYKIEYKTVWVQDMACCFGYRKIENRCVPICSDPCVHGNCTKPETCECEKGYRRSKESTARKRRECEPVCETDCANGVCESPGECACNAGYRLTEDKLHCSPICRTNCEEGNARCLEPDKCTCDPGYRAVSPNQDAEPGRTICAPVCELPCPCTMGTCIAPDVCSCNDGYGLLSTDSKYVCEPICEKPCVNGDCTAPGVCSCRDGYAFDADRVDASGNVVCEPVCEKSCANGECVAPGVCNCTEGYRLNGTAEERACVPICNLPCEPRGTCVAPDTCNCSEGYRPIDTAANGKIPARISVNVCEPVCNETCENGKCTEPNVCTCDEGYAMDHQAGKGCEPFCSSCRNGSCIGPDLCRCFEGFVPSNESVCVPYCNDSCANGECVAPYECRCHAGFQTNTNDNGCVLPCTRACKGHGVCIEDDKPCECSYGWTGWDCDQPTLCILLFNPDDDNLDELTIRNETNSTMTDARLYAPYCYRCNETVTGDSFCFAITEPDDRPSTVGCFVDTGPTCYQMYSSHGTDAVSRIAGTLAAVTVLIMAAVTSTATYFLIRTHRRKKMRAAVVQSALLEESTANEPLFSREESYAVSSTLDLHDVEES</sequence>
<dbReference type="PANTHER" id="PTHR24047:SF29">
    <property type="entry name" value="EATER-RELATED"/>
    <property type="match status" value="1"/>
</dbReference>
<dbReference type="SMART" id="SM00181">
    <property type="entry name" value="EGF"/>
    <property type="match status" value="11"/>
</dbReference>
<feature type="disulfide bond" evidence="1">
    <location>
        <begin position="489"/>
        <end position="498"/>
    </location>
</feature>
<dbReference type="Gene3D" id="2.10.25.10">
    <property type="entry name" value="Laminin"/>
    <property type="match status" value="10"/>
</dbReference>
<evidence type="ECO:0000313" key="5">
    <source>
        <dbReference type="EMBL" id="CAL7938519.1"/>
    </source>
</evidence>
<feature type="signal peptide" evidence="3">
    <location>
        <begin position="1"/>
        <end position="20"/>
    </location>
</feature>
<evidence type="ECO:0000313" key="6">
    <source>
        <dbReference type="Proteomes" id="UP001642520"/>
    </source>
</evidence>
<evidence type="ECO:0000256" key="2">
    <source>
        <dbReference type="SAM" id="Phobius"/>
    </source>
</evidence>
<keyword evidence="2" id="KW-0812">Transmembrane</keyword>
<proteinExistence type="predicted"/>
<dbReference type="PROSITE" id="PS01186">
    <property type="entry name" value="EGF_2"/>
    <property type="match status" value="1"/>
</dbReference>
<feature type="transmembrane region" description="Helical" evidence="2">
    <location>
        <begin position="589"/>
        <end position="613"/>
    </location>
</feature>
<dbReference type="Pfam" id="PF23106">
    <property type="entry name" value="EGF_Teneurin"/>
    <property type="match status" value="1"/>
</dbReference>
<keyword evidence="1" id="KW-0245">EGF-like domain</keyword>
<feature type="domain" description="EGF-like" evidence="4">
    <location>
        <begin position="467"/>
        <end position="499"/>
    </location>
</feature>
<accession>A0ABP1NF05</accession>
<dbReference type="InterPro" id="IPR003341">
    <property type="entry name" value="Cys_rich_tripleX"/>
</dbReference>
<feature type="disulfide bond" evidence="1">
    <location>
        <begin position="470"/>
        <end position="480"/>
    </location>
</feature>
<dbReference type="PANTHER" id="PTHR24047">
    <property type="entry name" value="FI01909P-RELATED"/>
    <property type="match status" value="1"/>
</dbReference>
<feature type="chain" id="PRO_5047402205" description="EGF-like domain-containing protein" evidence="3">
    <location>
        <begin position="21"/>
        <end position="661"/>
    </location>
</feature>
<keyword evidence="2" id="KW-0472">Membrane</keyword>
<evidence type="ECO:0000259" key="4">
    <source>
        <dbReference type="PROSITE" id="PS50026"/>
    </source>
</evidence>
<dbReference type="EMBL" id="CAXAJV020001288">
    <property type="protein sequence ID" value="CAL7938519.1"/>
    <property type="molecule type" value="Genomic_DNA"/>
</dbReference>
<keyword evidence="3" id="KW-0732">Signal</keyword>
<dbReference type="PROSITE" id="PS50026">
    <property type="entry name" value="EGF_3"/>
    <property type="match status" value="1"/>
</dbReference>
<dbReference type="PROSITE" id="PS00022">
    <property type="entry name" value="EGF_1"/>
    <property type="match status" value="1"/>
</dbReference>
<keyword evidence="1" id="KW-1015">Disulfide bond</keyword>
<gene>
    <name evidence="5" type="ORF">XYLVIOL_LOCUS3329</name>
</gene>
<evidence type="ECO:0000256" key="3">
    <source>
        <dbReference type="SAM" id="SignalP"/>
    </source>
</evidence>
<name>A0ABP1NF05_XYLVO</name>
<keyword evidence="2" id="KW-1133">Transmembrane helix</keyword>